<protein>
    <recommendedName>
        <fullName evidence="2">Hikeshi-like C-terminal domain-containing protein</fullName>
    </recommendedName>
</protein>
<comment type="caution">
    <text evidence="3">The sequence shown here is derived from an EMBL/GenBank/DDBJ whole genome shotgun (WGS) entry which is preliminary data.</text>
</comment>
<sequence>MQTSTPATLGISIEPIEVIQQQMESAGANSMMDTTGSGDSAMAVIKPPTNLNQAGQLASKILDNLYNYVTSFVQQDLPMNAIPLATVTDRGYLPVKAFQTWYENLSRKLGNDPNYLDSDKSA</sequence>
<organism evidence="3 4">
    <name type="scientific">Circinella minor</name>
    <dbReference type="NCBI Taxonomy" id="1195481"/>
    <lineage>
        <taxon>Eukaryota</taxon>
        <taxon>Fungi</taxon>
        <taxon>Fungi incertae sedis</taxon>
        <taxon>Mucoromycota</taxon>
        <taxon>Mucoromycotina</taxon>
        <taxon>Mucoromycetes</taxon>
        <taxon>Mucorales</taxon>
        <taxon>Lichtheimiaceae</taxon>
        <taxon>Circinella</taxon>
    </lineage>
</organism>
<dbReference type="InterPro" id="IPR031318">
    <property type="entry name" value="OPI10"/>
</dbReference>
<name>A0A8H7VEG8_9FUNG</name>
<evidence type="ECO:0000313" key="3">
    <source>
        <dbReference type="EMBL" id="KAG2220011.1"/>
    </source>
</evidence>
<evidence type="ECO:0000256" key="1">
    <source>
        <dbReference type="SAM" id="MobiDB-lite"/>
    </source>
</evidence>
<dbReference type="InterPro" id="IPR048364">
    <property type="entry name" value="Hikeshi-like_C"/>
</dbReference>
<dbReference type="AlphaFoldDB" id="A0A8H7VEG8"/>
<dbReference type="GO" id="GO:0006606">
    <property type="term" value="P:protein import into nucleus"/>
    <property type="evidence" value="ECO:0007669"/>
    <property type="project" value="TreeGrafter"/>
</dbReference>
<dbReference type="GO" id="GO:0005634">
    <property type="term" value="C:nucleus"/>
    <property type="evidence" value="ECO:0007669"/>
    <property type="project" value="TreeGrafter"/>
</dbReference>
<dbReference type="OrthoDB" id="10248398at2759"/>
<dbReference type="PANTHER" id="PTHR12925">
    <property type="entry name" value="HIKESHI FAMILY MEMBER"/>
    <property type="match status" value="1"/>
</dbReference>
<dbReference type="EMBL" id="JAEPRB010000155">
    <property type="protein sequence ID" value="KAG2220011.1"/>
    <property type="molecule type" value="Genomic_DNA"/>
</dbReference>
<feature type="compositionally biased region" description="Polar residues" evidence="1">
    <location>
        <begin position="24"/>
        <end position="38"/>
    </location>
</feature>
<dbReference type="PANTHER" id="PTHR12925:SF0">
    <property type="entry name" value="PROTEIN HIKESHI"/>
    <property type="match status" value="1"/>
</dbReference>
<evidence type="ECO:0000313" key="4">
    <source>
        <dbReference type="Proteomes" id="UP000646827"/>
    </source>
</evidence>
<dbReference type="GO" id="GO:0005829">
    <property type="term" value="C:cytosol"/>
    <property type="evidence" value="ECO:0007669"/>
    <property type="project" value="TreeGrafter"/>
</dbReference>
<keyword evidence="4" id="KW-1185">Reference proteome</keyword>
<feature type="domain" description="Hikeshi-like C-terminal" evidence="2">
    <location>
        <begin position="53"/>
        <end position="117"/>
    </location>
</feature>
<accession>A0A8H7VEG8</accession>
<proteinExistence type="predicted"/>
<dbReference type="GO" id="GO:0061608">
    <property type="term" value="F:nuclear import signal receptor activity"/>
    <property type="evidence" value="ECO:0007669"/>
    <property type="project" value="TreeGrafter"/>
</dbReference>
<evidence type="ECO:0000259" key="2">
    <source>
        <dbReference type="Pfam" id="PF21057"/>
    </source>
</evidence>
<feature type="region of interest" description="Disordered" evidence="1">
    <location>
        <begin position="24"/>
        <end position="44"/>
    </location>
</feature>
<dbReference type="Pfam" id="PF21057">
    <property type="entry name" value="Hikeshi-like_C"/>
    <property type="match status" value="1"/>
</dbReference>
<gene>
    <name evidence="3" type="ORF">INT45_010379</name>
</gene>
<reference evidence="3 4" key="1">
    <citation type="submission" date="2020-12" db="EMBL/GenBank/DDBJ databases">
        <title>Metabolic potential, ecology and presence of endohyphal bacteria is reflected in genomic diversity of Mucoromycotina.</title>
        <authorList>
            <person name="Muszewska A."/>
            <person name="Okrasinska A."/>
            <person name="Steczkiewicz K."/>
            <person name="Drgas O."/>
            <person name="Orlowska M."/>
            <person name="Perlinska-Lenart U."/>
            <person name="Aleksandrzak-Piekarczyk T."/>
            <person name="Szatraj K."/>
            <person name="Zielenkiewicz U."/>
            <person name="Pilsyk S."/>
            <person name="Malc E."/>
            <person name="Mieczkowski P."/>
            <person name="Kruszewska J.S."/>
            <person name="Biernat P."/>
            <person name="Pawlowska J."/>
        </authorList>
    </citation>
    <scope>NUCLEOTIDE SEQUENCE [LARGE SCALE GENOMIC DNA]</scope>
    <source>
        <strain evidence="3 4">CBS 142.35</strain>
    </source>
</reference>
<dbReference type="Proteomes" id="UP000646827">
    <property type="component" value="Unassembled WGS sequence"/>
</dbReference>